<dbReference type="CDD" id="cd18280">
    <property type="entry name" value="BTB_POZ_BPM_plant"/>
    <property type="match status" value="1"/>
</dbReference>
<dbReference type="SMART" id="SM00225">
    <property type="entry name" value="BTB"/>
    <property type="match status" value="1"/>
</dbReference>
<feature type="compositionally biased region" description="Basic and acidic residues" evidence="3">
    <location>
        <begin position="44"/>
        <end position="58"/>
    </location>
</feature>
<dbReference type="EMBL" id="BQKI01000011">
    <property type="protein sequence ID" value="GJN04938.1"/>
    <property type="molecule type" value="Genomic_DNA"/>
</dbReference>
<dbReference type="GO" id="GO:0016567">
    <property type="term" value="P:protein ubiquitination"/>
    <property type="evidence" value="ECO:0007669"/>
    <property type="project" value="InterPro"/>
</dbReference>
<dbReference type="InterPro" id="IPR056423">
    <property type="entry name" value="BACK_BPM_SPOP"/>
</dbReference>
<dbReference type="Gene3D" id="1.25.40.420">
    <property type="match status" value="1"/>
</dbReference>
<feature type="domain" description="BTB" evidence="4">
    <location>
        <begin position="196"/>
        <end position="263"/>
    </location>
</feature>
<dbReference type="PANTHER" id="PTHR26379">
    <property type="entry name" value="BTB/POZ AND MATH DOMAIN-CONTAINING PROTEIN 1"/>
    <property type="match status" value="1"/>
</dbReference>
<dbReference type="SUPFAM" id="SSF54695">
    <property type="entry name" value="POZ domain"/>
    <property type="match status" value="1"/>
</dbReference>
<comment type="pathway">
    <text evidence="1">Protein modification; protein ubiquitination.</text>
</comment>
<comment type="caution">
    <text evidence="5">The sequence shown here is derived from an EMBL/GenBank/DDBJ whole genome shotgun (WGS) entry which is preliminary data.</text>
</comment>
<dbReference type="InterPro" id="IPR045005">
    <property type="entry name" value="BPM1-6"/>
</dbReference>
<proteinExistence type="inferred from homology"/>
<protein>
    <recommendedName>
        <fullName evidence="4">BTB domain-containing protein</fullName>
    </recommendedName>
</protein>
<dbReference type="PANTHER" id="PTHR26379:SF483">
    <property type="entry name" value="OS11G0619800 PROTEIN"/>
    <property type="match status" value="1"/>
</dbReference>
<gene>
    <name evidence="5" type="primary">ga22522</name>
    <name evidence="5" type="ORF">PR202_ga22522</name>
</gene>
<comment type="similarity">
    <text evidence="2">Belongs to the Tdpoz family.</text>
</comment>
<feature type="region of interest" description="Disordered" evidence="3">
    <location>
        <begin position="20"/>
        <end position="58"/>
    </location>
</feature>
<dbReference type="InterPro" id="IPR011333">
    <property type="entry name" value="SKP1/BTB/POZ_sf"/>
</dbReference>
<name>A0AAV5D3J0_ELECO</name>
<organism evidence="5 6">
    <name type="scientific">Eleusine coracana subsp. coracana</name>
    <dbReference type="NCBI Taxonomy" id="191504"/>
    <lineage>
        <taxon>Eukaryota</taxon>
        <taxon>Viridiplantae</taxon>
        <taxon>Streptophyta</taxon>
        <taxon>Embryophyta</taxon>
        <taxon>Tracheophyta</taxon>
        <taxon>Spermatophyta</taxon>
        <taxon>Magnoliopsida</taxon>
        <taxon>Liliopsida</taxon>
        <taxon>Poales</taxon>
        <taxon>Poaceae</taxon>
        <taxon>PACMAD clade</taxon>
        <taxon>Chloridoideae</taxon>
        <taxon>Cynodonteae</taxon>
        <taxon>Eleusininae</taxon>
        <taxon>Eleusine</taxon>
    </lineage>
</organism>
<evidence type="ECO:0000313" key="6">
    <source>
        <dbReference type="Proteomes" id="UP001054889"/>
    </source>
</evidence>
<keyword evidence="6" id="KW-1185">Reference proteome</keyword>
<evidence type="ECO:0000256" key="2">
    <source>
        <dbReference type="ARBA" id="ARBA00010846"/>
    </source>
</evidence>
<accession>A0AAV5D3J0</accession>
<dbReference type="Proteomes" id="UP001054889">
    <property type="component" value="Unassembled WGS sequence"/>
</dbReference>
<evidence type="ECO:0000313" key="5">
    <source>
        <dbReference type="EMBL" id="GJN04938.1"/>
    </source>
</evidence>
<dbReference type="Pfam" id="PF24570">
    <property type="entry name" value="BACK_BPM_SPOP"/>
    <property type="match status" value="1"/>
</dbReference>
<dbReference type="Gene3D" id="3.30.710.10">
    <property type="entry name" value="Potassium Channel Kv1.1, Chain A"/>
    <property type="match status" value="1"/>
</dbReference>
<evidence type="ECO:0000259" key="4">
    <source>
        <dbReference type="PROSITE" id="PS50097"/>
    </source>
</evidence>
<dbReference type="AlphaFoldDB" id="A0AAV5D3J0"/>
<evidence type="ECO:0000256" key="1">
    <source>
        <dbReference type="ARBA" id="ARBA00004906"/>
    </source>
</evidence>
<evidence type="ECO:0000256" key="3">
    <source>
        <dbReference type="SAM" id="MobiDB-lite"/>
    </source>
</evidence>
<dbReference type="InterPro" id="IPR000210">
    <property type="entry name" value="BTB/POZ_dom"/>
</dbReference>
<reference evidence="5" key="2">
    <citation type="submission" date="2021-12" db="EMBL/GenBank/DDBJ databases">
        <title>Resequencing data analysis of finger millet.</title>
        <authorList>
            <person name="Hatakeyama M."/>
            <person name="Aluri S."/>
            <person name="Balachadran M.T."/>
            <person name="Sivarajan S.R."/>
            <person name="Poveda L."/>
            <person name="Shimizu-Inatsugi R."/>
            <person name="Schlapbach R."/>
            <person name="Sreeman S.M."/>
            <person name="Shimizu K.K."/>
        </authorList>
    </citation>
    <scope>NUCLEOTIDE SEQUENCE</scope>
</reference>
<sequence>MPAARCRGNKCRFVESSRRCSQTLGSGSGGRWRPGEAGQRRRQKAEATEERERERRSEWEGCAFGQATEGCLNVRVGPSIRGNGRWPYAGDHAARNGPGSAASAGCVSSGSLTGQSGLRRSSMAAQVLLQTTCTIVAKGIAVTIEIDADVLTIIFTSFKTLVVEIRAEATPIQLVAASSPDLARDLAGLLKSEVGVDVKFKVGRETFQAHRYILAARSPIFEAELFGQMREKKVAQIQIEDMEPKVFEAMLHFIYTDSLPEIDDGEGRVMAQHLLVAADRYGLQRLKSISEETLCKFVDINTTATTLALAEQHGCHQLKEACIKFLKSPGNMKAVMTTDGYEHLMTSCPFLRDELLEKVAP</sequence>
<dbReference type="PROSITE" id="PS50097">
    <property type="entry name" value="BTB"/>
    <property type="match status" value="1"/>
</dbReference>
<reference evidence="5" key="1">
    <citation type="journal article" date="2018" name="DNA Res.">
        <title>Multiple hybrid de novo genome assembly of finger millet, an orphan allotetraploid crop.</title>
        <authorList>
            <person name="Hatakeyama M."/>
            <person name="Aluri S."/>
            <person name="Balachadran M.T."/>
            <person name="Sivarajan S.R."/>
            <person name="Patrignani A."/>
            <person name="Gruter S."/>
            <person name="Poveda L."/>
            <person name="Shimizu-Inatsugi R."/>
            <person name="Baeten J."/>
            <person name="Francoijs K.J."/>
            <person name="Nataraja K.N."/>
            <person name="Reddy Y.A.N."/>
            <person name="Phadnis S."/>
            <person name="Ravikumar R.L."/>
            <person name="Schlapbach R."/>
            <person name="Sreeman S.M."/>
            <person name="Shimizu K.K."/>
        </authorList>
    </citation>
    <scope>NUCLEOTIDE SEQUENCE</scope>
</reference>
<dbReference type="Pfam" id="PF00651">
    <property type="entry name" value="BTB"/>
    <property type="match status" value="1"/>
</dbReference>